<dbReference type="Gene3D" id="1.10.287.1260">
    <property type="match status" value="2"/>
</dbReference>
<keyword evidence="1" id="KW-0472">Membrane</keyword>
<dbReference type="RefSeq" id="WP_013408774.1">
    <property type="nucleotide sequence ID" value="NC_014655.1"/>
</dbReference>
<evidence type="ECO:0000256" key="1">
    <source>
        <dbReference type="SAM" id="Phobius"/>
    </source>
</evidence>
<protein>
    <submittedName>
        <fullName evidence="2">Conserved TM helix repeat-containing protein</fullName>
    </submittedName>
</protein>
<dbReference type="Proteomes" id="UP000007435">
    <property type="component" value="Chromosome"/>
</dbReference>
<gene>
    <name evidence="2" type="ordered locus">Lbys_2032</name>
</gene>
<feature type="transmembrane region" description="Helical" evidence="1">
    <location>
        <begin position="25"/>
        <end position="43"/>
    </location>
</feature>
<dbReference type="eggNOG" id="COG0668">
    <property type="taxonomic scope" value="Bacteria"/>
</dbReference>
<feature type="transmembrane region" description="Helical" evidence="1">
    <location>
        <begin position="159"/>
        <end position="178"/>
    </location>
</feature>
<dbReference type="InterPro" id="IPR008910">
    <property type="entry name" value="MSC_TM_helix"/>
</dbReference>
<organism evidence="2 3">
    <name type="scientific">Leadbetterella byssophila (strain DSM 17132 / JCM 16389 / KACC 11308 / NBRC 106382 / 4M15)</name>
    <dbReference type="NCBI Taxonomy" id="649349"/>
    <lineage>
        <taxon>Bacteria</taxon>
        <taxon>Pseudomonadati</taxon>
        <taxon>Bacteroidota</taxon>
        <taxon>Cytophagia</taxon>
        <taxon>Cytophagales</taxon>
        <taxon>Leadbetterellaceae</taxon>
        <taxon>Leadbetterella</taxon>
    </lineage>
</organism>
<dbReference type="KEGG" id="lby:Lbys_2032"/>
<reference evidence="2 3" key="2">
    <citation type="journal article" date="2011" name="Stand. Genomic Sci.">
        <title>Complete genome sequence of Leadbetterella byssophila type strain (4M15).</title>
        <authorList>
            <person name="Abt B."/>
            <person name="Teshima H."/>
            <person name="Lucas S."/>
            <person name="Lapidus A."/>
            <person name="Del Rio T.G."/>
            <person name="Nolan M."/>
            <person name="Tice H."/>
            <person name="Cheng J.F."/>
            <person name="Pitluck S."/>
            <person name="Liolios K."/>
            <person name="Pagani I."/>
            <person name="Ivanova N."/>
            <person name="Mavromatis K."/>
            <person name="Pati A."/>
            <person name="Tapia R."/>
            <person name="Han C."/>
            <person name="Goodwin L."/>
            <person name="Chen A."/>
            <person name="Palaniappan K."/>
            <person name="Land M."/>
            <person name="Hauser L."/>
            <person name="Chang Y.J."/>
            <person name="Jeffries C.D."/>
            <person name="Rohde M."/>
            <person name="Goker M."/>
            <person name="Tindall B.J."/>
            <person name="Detter J.C."/>
            <person name="Woyke T."/>
            <person name="Bristow J."/>
            <person name="Eisen J.A."/>
            <person name="Markowitz V."/>
            <person name="Hugenholtz P."/>
            <person name="Klenk H.P."/>
            <person name="Kyrpides N.C."/>
        </authorList>
    </citation>
    <scope>NUCLEOTIDE SEQUENCE [LARGE SCALE GENOMIC DNA]</scope>
    <source>
        <strain evidence="3">DSM 17132 / JCM 16389 / KACC 11308 / NBRC 106382 / 4M15</strain>
    </source>
</reference>
<evidence type="ECO:0000313" key="3">
    <source>
        <dbReference type="Proteomes" id="UP000007435"/>
    </source>
</evidence>
<feature type="transmembrane region" description="Helical" evidence="1">
    <location>
        <begin position="84"/>
        <end position="102"/>
    </location>
</feature>
<feature type="transmembrane region" description="Helical" evidence="1">
    <location>
        <begin position="190"/>
        <end position="209"/>
    </location>
</feature>
<dbReference type="InterPro" id="IPR045275">
    <property type="entry name" value="MscS_archaea/bacteria_type"/>
</dbReference>
<accession>E4RT20</accession>
<dbReference type="AlphaFoldDB" id="E4RT20"/>
<dbReference type="PANTHER" id="PTHR30221">
    <property type="entry name" value="SMALL-CONDUCTANCE MECHANOSENSITIVE CHANNEL"/>
    <property type="match status" value="1"/>
</dbReference>
<dbReference type="EMBL" id="CP002305">
    <property type="protein sequence ID" value="ADQ17728.1"/>
    <property type="molecule type" value="Genomic_DNA"/>
</dbReference>
<keyword evidence="1" id="KW-0812">Transmembrane</keyword>
<keyword evidence="1" id="KW-1133">Transmembrane helix</keyword>
<proteinExistence type="predicted"/>
<feature type="transmembrane region" description="Helical" evidence="1">
    <location>
        <begin position="114"/>
        <end position="138"/>
    </location>
</feature>
<sequence length="278" mass="30968">MNEFPDIRQILVDTFSKLIEQSSTFISNLISAILILSIGWLVAKICSYILRSFLSRVGIDQLGEKIQNMELLRKYQLDFKLSKVLATIVYILIMLFLSVSAADTLGVPAISNMFMMLVDFIPKLGVAILMTLLGLFVSDLARKFVETLCKSFKISSGKLISMGVFFFLSFISVILALGQAGINTTLLESSFNILIAGLVLAFSIGYGIASKEILLNILSSIYSRKRVREGDWLEIQGVKGQVISIDNTTIVLRSEGQDVSFPLRVMQMEKITLFHKND</sequence>
<dbReference type="HOGENOM" id="CLU_049564_1_0_10"/>
<dbReference type="PANTHER" id="PTHR30221:SF1">
    <property type="entry name" value="SMALL-CONDUCTANCE MECHANOSENSITIVE CHANNEL"/>
    <property type="match status" value="1"/>
</dbReference>
<keyword evidence="3" id="KW-1185">Reference proteome</keyword>
<name>E4RT20_LEAB4</name>
<dbReference type="OrthoDB" id="1493289at2"/>
<dbReference type="GO" id="GO:0008381">
    <property type="term" value="F:mechanosensitive monoatomic ion channel activity"/>
    <property type="evidence" value="ECO:0007669"/>
    <property type="project" value="InterPro"/>
</dbReference>
<evidence type="ECO:0000313" key="2">
    <source>
        <dbReference type="EMBL" id="ADQ17728.1"/>
    </source>
</evidence>
<dbReference type="Pfam" id="PF05552">
    <property type="entry name" value="MS_channel_1st_1"/>
    <property type="match status" value="2"/>
</dbReference>
<reference key="1">
    <citation type="submission" date="2010-11" db="EMBL/GenBank/DDBJ databases">
        <title>The complete genome of Leadbetterella byssophila DSM 17132.</title>
        <authorList>
            <consortium name="US DOE Joint Genome Institute (JGI-PGF)"/>
            <person name="Lucas S."/>
            <person name="Copeland A."/>
            <person name="Lapidus A."/>
            <person name="Glavina del Rio T."/>
            <person name="Dalin E."/>
            <person name="Tice H."/>
            <person name="Bruce D."/>
            <person name="Goodwin L."/>
            <person name="Pitluck S."/>
            <person name="Kyrpides N."/>
            <person name="Mavromatis K."/>
            <person name="Ivanova N."/>
            <person name="Teshima H."/>
            <person name="Brettin T."/>
            <person name="Detter J.C."/>
            <person name="Han C."/>
            <person name="Tapia R."/>
            <person name="Land M."/>
            <person name="Hauser L."/>
            <person name="Markowitz V."/>
            <person name="Cheng J.-F."/>
            <person name="Hugenholtz P."/>
            <person name="Woyke T."/>
            <person name="Wu D."/>
            <person name="Tindall B."/>
            <person name="Pomrenke H.G."/>
            <person name="Brambilla E."/>
            <person name="Klenk H.-P."/>
            <person name="Eisen J.A."/>
        </authorList>
    </citation>
    <scope>NUCLEOTIDE SEQUENCE [LARGE SCALE GENOMIC DNA]</scope>
    <source>
        <strain>DSM 17132</strain>
    </source>
</reference>
<dbReference type="STRING" id="649349.Lbys_2032"/>